<dbReference type="Pfam" id="PF08706">
    <property type="entry name" value="D5_N"/>
    <property type="match status" value="1"/>
</dbReference>
<feature type="region of interest" description="Disordered" evidence="4">
    <location>
        <begin position="98"/>
        <end position="121"/>
    </location>
</feature>
<reference evidence="6" key="1">
    <citation type="submission" date="2021-02" db="EMBL/GenBank/DDBJ databases">
        <title>First Annotated Genome of the Yellow-green Alga Tribonema minus.</title>
        <authorList>
            <person name="Mahan K.M."/>
        </authorList>
    </citation>
    <scope>NUCLEOTIDE SEQUENCE</scope>
    <source>
        <strain evidence="6">UTEX B ZZ1240</strain>
    </source>
</reference>
<name>A0A836C9C3_9STRA</name>
<dbReference type="Proteomes" id="UP000664859">
    <property type="component" value="Unassembled WGS sequence"/>
</dbReference>
<dbReference type="InterPro" id="IPR051620">
    <property type="entry name" value="ORF904-like_C"/>
</dbReference>
<evidence type="ECO:0000256" key="1">
    <source>
        <dbReference type="ARBA" id="ARBA00022741"/>
    </source>
</evidence>
<organism evidence="6 7">
    <name type="scientific">Tribonema minus</name>
    <dbReference type="NCBI Taxonomy" id="303371"/>
    <lineage>
        <taxon>Eukaryota</taxon>
        <taxon>Sar</taxon>
        <taxon>Stramenopiles</taxon>
        <taxon>Ochrophyta</taxon>
        <taxon>PX clade</taxon>
        <taxon>Xanthophyceae</taxon>
        <taxon>Tribonematales</taxon>
        <taxon>Tribonemataceae</taxon>
        <taxon>Tribonema</taxon>
    </lineage>
</organism>
<dbReference type="InterPro" id="IPR027417">
    <property type="entry name" value="P-loop_NTPase"/>
</dbReference>
<dbReference type="GO" id="GO:0005524">
    <property type="term" value="F:ATP binding"/>
    <property type="evidence" value="ECO:0007669"/>
    <property type="project" value="UniProtKB-KW"/>
</dbReference>
<dbReference type="PANTHER" id="PTHR35372:SF2">
    <property type="entry name" value="SF3 HELICASE DOMAIN-CONTAINING PROTEIN"/>
    <property type="match status" value="1"/>
</dbReference>
<dbReference type="EMBL" id="JAFCMP010000535">
    <property type="protein sequence ID" value="KAG5176663.1"/>
    <property type="molecule type" value="Genomic_DNA"/>
</dbReference>
<protein>
    <recommendedName>
        <fullName evidence="5">SF3 helicase domain-containing protein</fullName>
    </recommendedName>
</protein>
<accession>A0A836C9C3</accession>
<keyword evidence="2" id="KW-0378">Hydrolase</keyword>
<evidence type="ECO:0000256" key="3">
    <source>
        <dbReference type="ARBA" id="ARBA00022840"/>
    </source>
</evidence>
<evidence type="ECO:0000313" key="7">
    <source>
        <dbReference type="Proteomes" id="UP000664859"/>
    </source>
</evidence>
<dbReference type="GO" id="GO:0016787">
    <property type="term" value="F:hydrolase activity"/>
    <property type="evidence" value="ECO:0007669"/>
    <property type="project" value="UniProtKB-KW"/>
</dbReference>
<sequence>MGKDYPESSCTSMIVGAIENGILRVMVELAKARKMKIEVLAYDGMMVNHIPEGFLEEVEQAIEERTGYAVKLTEKEIPEYDLEALRARYVKSEPAEEVKVTGKRKRKREPIPPKGDSLKNVSGDDKDSVMYRYDSSTCLWLIADTADIMVFDIAGSVRPEVRAILDAHATRIEHLAKQSASDEAPPLSKQEQAELYLFGRAEKVWQELSKASKLWAVMRLLCNTVRDQDFKKKLNADPEALSVRNGVINLRTKELRARTKEDHMTYAIDFDYDPEHPEKPELVDIMKQITLANILGRTDYLVYLQQLLGYGLTAYDREEIVAFLIGNGANGKGLINHFMKLILGPLFYSAAADLVRASKHGRGPGSACSDVMKMKGKRVVYIDEMPEGRIDEQLFTSLSGGADIAARELHGKQEEFPPTHLLIINSNHMPVVNPSPMIIRRIAALPFDAEFRLEDDGDIEMRYDPENPCQFKRDNSLKTRISNGYLCGAFLSWAVDGASTYLEAGKLPPKPECCAVKCDDIKIENDRLGQFLEETLTVTMRCIEAESEEYSCASLLLKYNAFRRPRAIIKKRDMQAEMEKRGFPYEKSVRGTRVWVYKGIRYNTEEYHDF</sequence>
<evidence type="ECO:0000313" key="6">
    <source>
        <dbReference type="EMBL" id="KAG5176663.1"/>
    </source>
</evidence>
<dbReference type="PROSITE" id="PS51206">
    <property type="entry name" value="SF3_HELICASE_1"/>
    <property type="match status" value="1"/>
</dbReference>
<keyword evidence="7" id="KW-1185">Reference proteome</keyword>
<feature type="domain" description="SF3 helicase" evidence="5">
    <location>
        <begin position="299"/>
        <end position="460"/>
    </location>
</feature>
<dbReference type="AlphaFoldDB" id="A0A836C9C3"/>
<keyword evidence="1" id="KW-0547">Nucleotide-binding</keyword>
<dbReference type="InterPro" id="IPR006500">
    <property type="entry name" value="Helicase_put_C_phage/plasmid"/>
</dbReference>
<comment type="caution">
    <text evidence="6">The sequence shown here is derived from an EMBL/GenBank/DDBJ whole genome shotgun (WGS) entry which is preliminary data.</text>
</comment>
<proteinExistence type="predicted"/>
<dbReference type="InterPro" id="IPR014818">
    <property type="entry name" value="Phage/plasmid_primase_P4_C"/>
</dbReference>
<evidence type="ECO:0000256" key="2">
    <source>
        <dbReference type="ARBA" id="ARBA00022801"/>
    </source>
</evidence>
<dbReference type="NCBIfam" id="TIGR01613">
    <property type="entry name" value="primase_Cterm"/>
    <property type="match status" value="1"/>
</dbReference>
<gene>
    <name evidence="6" type="ORF">JKP88DRAFT_282681</name>
</gene>
<evidence type="ECO:0000259" key="5">
    <source>
        <dbReference type="PROSITE" id="PS51206"/>
    </source>
</evidence>
<dbReference type="InterPro" id="IPR014015">
    <property type="entry name" value="Helicase_SF3_DNA-vir"/>
</dbReference>
<dbReference type="Gene3D" id="3.40.50.300">
    <property type="entry name" value="P-loop containing nucleotide triphosphate hydrolases"/>
    <property type="match status" value="1"/>
</dbReference>
<evidence type="ECO:0000256" key="4">
    <source>
        <dbReference type="SAM" id="MobiDB-lite"/>
    </source>
</evidence>
<dbReference type="PANTHER" id="PTHR35372">
    <property type="entry name" value="ATP BINDING PROTEIN-RELATED"/>
    <property type="match status" value="1"/>
</dbReference>
<keyword evidence="3" id="KW-0067">ATP-binding</keyword>